<protein>
    <submittedName>
        <fullName evidence="2">Uncharacterized protein</fullName>
    </submittedName>
</protein>
<dbReference type="AlphaFoldDB" id="T2KH45"/>
<dbReference type="EMBL" id="HG315671">
    <property type="protein sequence ID" value="CDF78167.1"/>
    <property type="molecule type" value="Genomic_DNA"/>
</dbReference>
<gene>
    <name evidence="2" type="ORF">BN863_4550</name>
</gene>
<dbReference type="eggNOG" id="ENOG5033CIS">
    <property type="taxonomic scope" value="Bacteria"/>
</dbReference>
<name>T2KH45_FORAG</name>
<feature type="region of interest" description="Disordered" evidence="1">
    <location>
        <begin position="1"/>
        <end position="47"/>
    </location>
</feature>
<dbReference type="STRING" id="1347342.BN863_4550"/>
<feature type="compositionally biased region" description="Polar residues" evidence="1">
    <location>
        <begin position="18"/>
        <end position="32"/>
    </location>
</feature>
<keyword evidence="3" id="KW-1185">Reference proteome</keyword>
<sequence>MGIIKDRKKFKRTEEQSHPTNPTANVNQQTNKFDIDQPTIKKQKNKK</sequence>
<evidence type="ECO:0000313" key="3">
    <source>
        <dbReference type="Proteomes" id="UP000016160"/>
    </source>
</evidence>
<organism evidence="2 3">
    <name type="scientific">Formosa agariphila (strain DSM 15362 / KCTC 12365 / LMG 23005 / KMM 3901 / M-2Alg 35-1)</name>
    <dbReference type="NCBI Taxonomy" id="1347342"/>
    <lineage>
        <taxon>Bacteria</taxon>
        <taxon>Pseudomonadati</taxon>
        <taxon>Bacteroidota</taxon>
        <taxon>Flavobacteriia</taxon>
        <taxon>Flavobacteriales</taxon>
        <taxon>Flavobacteriaceae</taxon>
        <taxon>Formosa</taxon>
    </lineage>
</organism>
<evidence type="ECO:0000256" key="1">
    <source>
        <dbReference type="SAM" id="MobiDB-lite"/>
    </source>
</evidence>
<dbReference type="HOGENOM" id="CLU_216987_0_0_10"/>
<proteinExistence type="predicted"/>
<accession>T2KH45</accession>
<feature type="compositionally biased region" description="Basic residues" evidence="1">
    <location>
        <begin position="1"/>
        <end position="11"/>
    </location>
</feature>
<reference evidence="2 3" key="1">
    <citation type="journal article" date="2013" name="Appl. Environ. Microbiol.">
        <title>The genome of the alga-associated marine flavobacterium Formosa agariphila KMM 3901T reveals a broad potential for degradation of algal polysaccharides.</title>
        <authorList>
            <person name="Mann A.J."/>
            <person name="Hahnke R.L."/>
            <person name="Huang S."/>
            <person name="Werner J."/>
            <person name="Xing P."/>
            <person name="Barbeyron T."/>
            <person name="Huettel B."/>
            <person name="Stueber K."/>
            <person name="Reinhardt R."/>
            <person name="Harder J."/>
            <person name="Gloeckner F.O."/>
            <person name="Amann R.I."/>
            <person name="Teeling H."/>
        </authorList>
    </citation>
    <scope>NUCLEOTIDE SEQUENCE [LARGE SCALE GENOMIC DNA]</scope>
    <source>
        <strain evidence="3">DSM 15362 / KCTC 12365 / LMG 23005 / KMM 3901</strain>
    </source>
</reference>
<dbReference type="PATRIC" id="fig|1347342.6.peg.459"/>
<dbReference type="Proteomes" id="UP000016160">
    <property type="component" value="Chromosome"/>
</dbReference>
<evidence type="ECO:0000313" key="2">
    <source>
        <dbReference type="EMBL" id="CDF78167.1"/>
    </source>
</evidence>
<dbReference type="RefSeq" id="WP_169740916.1">
    <property type="nucleotide sequence ID" value="NZ_HG315671.1"/>
</dbReference>